<protein>
    <submittedName>
        <fullName evidence="2">Uncharacterized protein</fullName>
    </submittedName>
</protein>
<dbReference type="OrthoDB" id="10318522at2759"/>
<proteinExistence type="predicted"/>
<dbReference type="VEuPathDB" id="FungiDB:FVEG_06989"/>
<dbReference type="RefSeq" id="XP_018752731.1">
    <property type="nucleotide sequence ID" value="XM_018895476.1"/>
</dbReference>
<accession>W7MG74</accession>
<organism evidence="2 3">
    <name type="scientific">Gibberella moniliformis (strain M3125 / FGSC 7600)</name>
    <name type="common">Maize ear and stalk rot fungus</name>
    <name type="synonym">Fusarium verticillioides</name>
    <dbReference type="NCBI Taxonomy" id="334819"/>
    <lineage>
        <taxon>Eukaryota</taxon>
        <taxon>Fungi</taxon>
        <taxon>Dikarya</taxon>
        <taxon>Ascomycota</taxon>
        <taxon>Pezizomycotina</taxon>
        <taxon>Sordariomycetes</taxon>
        <taxon>Hypocreomycetidae</taxon>
        <taxon>Hypocreales</taxon>
        <taxon>Nectriaceae</taxon>
        <taxon>Fusarium</taxon>
        <taxon>Fusarium fujikuroi species complex</taxon>
    </lineage>
</organism>
<dbReference type="GeneID" id="30064840"/>
<gene>
    <name evidence="2" type="ORF">FVEG_06989</name>
</gene>
<sequence length="382" mass="44255">MVLTPITAQPELLMPQPNAALCPPVPSTPPSSEAETSEPDYENEESERSVSLKTLMLLSNIDHATSPNYANPDQLYDEAAKHDVPELIKRYYERLCERFKLNPTQPIPDGIPKYFLAYEILGKALQSKGTRLEPLRLNMEVDENYLGKELPNSQWGLSAVKNGKFLADHGRYYDIMLDESPYIRINGKLSHFSDELDELEVQTVYPTAEYLPTYRRQLQQLRSVPRPEEDGFKKSIDDLSSLFEEIERSDNSYNRLINYLRLYLYHDLSFNLAIVSDGFDFFNEVDDEQTDRFKLLERRVQTNSKGLDLELTRSMKILKENDTSNYTELSARILRAQALQSKLKLGVLLEKAIDECDCFLLEPDDDKYEMSMSFSKNDWRRE</sequence>
<evidence type="ECO:0000313" key="2">
    <source>
        <dbReference type="EMBL" id="EWG46540.1"/>
    </source>
</evidence>
<dbReference type="KEGG" id="fvr:FVEG_06989"/>
<dbReference type="Proteomes" id="UP000009096">
    <property type="component" value="Chromosome 7"/>
</dbReference>
<dbReference type="AlphaFoldDB" id="W7MG74"/>
<evidence type="ECO:0000256" key="1">
    <source>
        <dbReference type="SAM" id="MobiDB-lite"/>
    </source>
</evidence>
<feature type="compositionally biased region" description="Acidic residues" evidence="1">
    <location>
        <begin position="35"/>
        <end position="45"/>
    </location>
</feature>
<name>W7MG74_GIBM7</name>
<keyword evidence="3" id="KW-1185">Reference proteome</keyword>
<evidence type="ECO:0000313" key="3">
    <source>
        <dbReference type="Proteomes" id="UP000009096"/>
    </source>
</evidence>
<reference evidence="2 3" key="1">
    <citation type="journal article" date="2010" name="Nature">
        <title>Comparative genomics reveals mobile pathogenicity chromosomes in Fusarium.</title>
        <authorList>
            <person name="Ma L.J."/>
            <person name="van der Does H.C."/>
            <person name="Borkovich K.A."/>
            <person name="Coleman J.J."/>
            <person name="Daboussi M.J."/>
            <person name="Di Pietro A."/>
            <person name="Dufresne M."/>
            <person name="Freitag M."/>
            <person name="Grabherr M."/>
            <person name="Henrissat B."/>
            <person name="Houterman P.M."/>
            <person name="Kang S."/>
            <person name="Shim W.B."/>
            <person name="Woloshuk C."/>
            <person name="Xie X."/>
            <person name="Xu J.R."/>
            <person name="Antoniw J."/>
            <person name="Baker S.E."/>
            <person name="Bluhm B.H."/>
            <person name="Breakspear A."/>
            <person name="Brown D.W."/>
            <person name="Butchko R.A."/>
            <person name="Chapman S."/>
            <person name="Coulson R."/>
            <person name="Coutinho P.M."/>
            <person name="Danchin E.G."/>
            <person name="Diener A."/>
            <person name="Gale L.R."/>
            <person name="Gardiner D.M."/>
            <person name="Goff S."/>
            <person name="Hammond-Kosack K.E."/>
            <person name="Hilburn K."/>
            <person name="Hua-Van A."/>
            <person name="Jonkers W."/>
            <person name="Kazan K."/>
            <person name="Kodira C.D."/>
            <person name="Koehrsen M."/>
            <person name="Kumar L."/>
            <person name="Lee Y.H."/>
            <person name="Li L."/>
            <person name="Manners J.M."/>
            <person name="Miranda-Saavedra D."/>
            <person name="Mukherjee M."/>
            <person name="Park G."/>
            <person name="Park J."/>
            <person name="Park S.Y."/>
            <person name="Proctor R.H."/>
            <person name="Regev A."/>
            <person name="Ruiz-Roldan M.C."/>
            <person name="Sain D."/>
            <person name="Sakthikumar S."/>
            <person name="Sykes S."/>
            <person name="Schwartz D.C."/>
            <person name="Turgeon B.G."/>
            <person name="Wapinski I."/>
            <person name="Yoder O."/>
            <person name="Young S."/>
            <person name="Zeng Q."/>
            <person name="Zhou S."/>
            <person name="Galagan J."/>
            <person name="Cuomo C.A."/>
            <person name="Kistler H.C."/>
            <person name="Rep M."/>
        </authorList>
    </citation>
    <scope>NUCLEOTIDE SEQUENCE [LARGE SCALE GENOMIC DNA]</scope>
    <source>
        <strain evidence="3">M3125 / FGSC 7600</strain>
    </source>
</reference>
<dbReference type="EMBL" id="DS022249">
    <property type="protein sequence ID" value="EWG46540.1"/>
    <property type="molecule type" value="Genomic_DNA"/>
</dbReference>
<dbReference type="EMBL" id="CM000584">
    <property type="protein sequence ID" value="EWG46540.1"/>
    <property type="molecule type" value="Genomic_DNA"/>
</dbReference>
<feature type="region of interest" description="Disordered" evidence="1">
    <location>
        <begin position="16"/>
        <end position="47"/>
    </location>
</feature>